<dbReference type="EMBL" id="OX451735">
    <property type="protein sequence ID" value="CAI8594793.1"/>
    <property type="molecule type" value="Genomic_DNA"/>
</dbReference>
<dbReference type="InterPro" id="IPR027640">
    <property type="entry name" value="Kinesin-like_fam"/>
</dbReference>
<dbReference type="PANTHER" id="PTHR47971:SF15">
    <property type="entry name" value="KINESIN-LIKE PROTEIN KIN-13B"/>
    <property type="match status" value="1"/>
</dbReference>
<dbReference type="Proteomes" id="UP001157006">
    <property type="component" value="Chromosome 1S"/>
</dbReference>
<evidence type="ECO:0000313" key="2">
    <source>
        <dbReference type="EMBL" id="CAI8594793.1"/>
    </source>
</evidence>
<evidence type="ECO:0000256" key="1">
    <source>
        <dbReference type="SAM" id="MobiDB-lite"/>
    </source>
</evidence>
<gene>
    <name evidence="2" type="ORF">VFH_I158760</name>
</gene>
<name>A0AAV0ZCG5_VICFA</name>
<dbReference type="GO" id="GO:0005874">
    <property type="term" value="C:microtubule"/>
    <property type="evidence" value="ECO:0007669"/>
    <property type="project" value="TreeGrafter"/>
</dbReference>
<keyword evidence="3" id="KW-1185">Reference proteome</keyword>
<accession>A0AAV0ZCG5</accession>
<sequence>MTPPEQQTEVVAPSARSLKVKSLSKGNSSRKDSLSLSNLRDSTVLPILPNDDIDEDEITYVSGERNQFGWSKQPQREPSPPNKVNCVASGRTEGNLAPSVYSDQQRGIQNDRAEKENDCLVPTYGQDRTRKASKRVDNNQLSTVEDKRKTGSRAKHANLSHVENRYSDPDDDFNALLKDEEELVTAHRRQVEETVDIVREEMNLLFEADQPGNQLDAYISKLNTILSQKAAGIFQLQTQLAQFQRRLNEYNIYSSSGD</sequence>
<dbReference type="GO" id="GO:0003777">
    <property type="term" value="F:microtubule motor activity"/>
    <property type="evidence" value="ECO:0007669"/>
    <property type="project" value="InterPro"/>
</dbReference>
<dbReference type="AlphaFoldDB" id="A0AAV0ZCG5"/>
<feature type="region of interest" description="Disordered" evidence="1">
    <location>
        <begin position="1"/>
        <end position="51"/>
    </location>
</feature>
<organism evidence="2 3">
    <name type="scientific">Vicia faba</name>
    <name type="common">Broad bean</name>
    <name type="synonym">Faba vulgaris</name>
    <dbReference type="NCBI Taxonomy" id="3906"/>
    <lineage>
        <taxon>Eukaryota</taxon>
        <taxon>Viridiplantae</taxon>
        <taxon>Streptophyta</taxon>
        <taxon>Embryophyta</taxon>
        <taxon>Tracheophyta</taxon>
        <taxon>Spermatophyta</taxon>
        <taxon>Magnoliopsida</taxon>
        <taxon>eudicotyledons</taxon>
        <taxon>Gunneridae</taxon>
        <taxon>Pentapetalae</taxon>
        <taxon>rosids</taxon>
        <taxon>fabids</taxon>
        <taxon>Fabales</taxon>
        <taxon>Fabaceae</taxon>
        <taxon>Papilionoideae</taxon>
        <taxon>50 kb inversion clade</taxon>
        <taxon>NPAAA clade</taxon>
        <taxon>Hologalegina</taxon>
        <taxon>IRL clade</taxon>
        <taxon>Fabeae</taxon>
        <taxon>Vicia</taxon>
    </lineage>
</organism>
<proteinExistence type="predicted"/>
<dbReference type="GO" id="GO:0007018">
    <property type="term" value="P:microtubule-based movement"/>
    <property type="evidence" value="ECO:0007669"/>
    <property type="project" value="InterPro"/>
</dbReference>
<reference evidence="2 3" key="1">
    <citation type="submission" date="2023-01" db="EMBL/GenBank/DDBJ databases">
        <authorList>
            <person name="Kreplak J."/>
        </authorList>
    </citation>
    <scope>NUCLEOTIDE SEQUENCE [LARGE SCALE GENOMIC DNA]</scope>
</reference>
<evidence type="ECO:0000313" key="3">
    <source>
        <dbReference type="Proteomes" id="UP001157006"/>
    </source>
</evidence>
<protein>
    <submittedName>
        <fullName evidence="2">Uncharacterized protein</fullName>
    </submittedName>
</protein>
<dbReference type="PANTHER" id="PTHR47971">
    <property type="entry name" value="KINESIN-RELATED PROTEIN 6"/>
    <property type="match status" value="1"/>
</dbReference>
<dbReference type="GO" id="GO:0007019">
    <property type="term" value="P:microtubule depolymerization"/>
    <property type="evidence" value="ECO:0007669"/>
    <property type="project" value="TreeGrafter"/>
</dbReference>